<protein>
    <submittedName>
        <fullName evidence="2">Uncharacterized protein</fullName>
    </submittedName>
</protein>
<evidence type="ECO:0000313" key="1">
    <source>
        <dbReference type="EMBL" id="GBN81070.1"/>
    </source>
</evidence>
<dbReference type="EMBL" id="BGPR01019135">
    <property type="protein sequence ID" value="GBN81070.1"/>
    <property type="molecule type" value="Genomic_DNA"/>
</dbReference>
<gene>
    <name evidence="1" type="ORF">AVEN_123293_1</name>
    <name evidence="2" type="ORF">AVEN_240015_1</name>
</gene>
<accession>A0A4Y2S1W2</accession>
<dbReference type="Proteomes" id="UP000499080">
    <property type="component" value="Unassembled WGS sequence"/>
</dbReference>
<dbReference type="OrthoDB" id="5326588at2759"/>
<name>A0A4Y2S1W2_ARAVE</name>
<organism evidence="2 3">
    <name type="scientific">Araneus ventricosus</name>
    <name type="common">Orbweaver spider</name>
    <name type="synonym">Epeira ventricosa</name>
    <dbReference type="NCBI Taxonomy" id="182803"/>
    <lineage>
        <taxon>Eukaryota</taxon>
        <taxon>Metazoa</taxon>
        <taxon>Ecdysozoa</taxon>
        <taxon>Arthropoda</taxon>
        <taxon>Chelicerata</taxon>
        <taxon>Arachnida</taxon>
        <taxon>Araneae</taxon>
        <taxon>Araneomorphae</taxon>
        <taxon>Entelegynae</taxon>
        <taxon>Araneoidea</taxon>
        <taxon>Araneidae</taxon>
        <taxon>Araneus</taxon>
    </lineage>
</organism>
<sequence>MTDSNHVWTPDFGDKLGDFGNEIWNLKGTGIFSISLLGEEIRHKCARSFHVLRSKHLKII</sequence>
<feature type="non-terminal residue" evidence="2">
    <location>
        <position position="60"/>
    </location>
</feature>
<comment type="caution">
    <text evidence="2">The sequence shown here is derived from an EMBL/GenBank/DDBJ whole genome shotgun (WGS) entry which is preliminary data.</text>
</comment>
<dbReference type="AlphaFoldDB" id="A0A4Y2S1W2"/>
<evidence type="ECO:0000313" key="3">
    <source>
        <dbReference type="Proteomes" id="UP000499080"/>
    </source>
</evidence>
<proteinExistence type="predicted"/>
<reference evidence="2 3" key="1">
    <citation type="journal article" date="2019" name="Sci. Rep.">
        <title>Orb-weaving spider Araneus ventricosus genome elucidates the spidroin gene catalogue.</title>
        <authorList>
            <person name="Kono N."/>
            <person name="Nakamura H."/>
            <person name="Ohtoshi R."/>
            <person name="Moran D.A.P."/>
            <person name="Shinohara A."/>
            <person name="Yoshida Y."/>
            <person name="Fujiwara M."/>
            <person name="Mori M."/>
            <person name="Tomita M."/>
            <person name="Arakawa K."/>
        </authorList>
    </citation>
    <scope>NUCLEOTIDE SEQUENCE [LARGE SCALE GENOMIC DNA]</scope>
</reference>
<evidence type="ECO:0000313" key="2">
    <source>
        <dbReference type="EMBL" id="GBN81265.1"/>
    </source>
</evidence>
<keyword evidence="3" id="KW-1185">Reference proteome</keyword>
<dbReference type="EMBL" id="BGPR01019203">
    <property type="protein sequence ID" value="GBN81265.1"/>
    <property type="molecule type" value="Genomic_DNA"/>
</dbReference>